<evidence type="ECO:0000256" key="1">
    <source>
        <dbReference type="SAM" id="Phobius"/>
    </source>
</evidence>
<dbReference type="RefSeq" id="WP_165574360.1">
    <property type="nucleotide sequence ID" value="NZ_FNCP01000028.1"/>
</dbReference>
<dbReference type="EMBL" id="FNCP01000028">
    <property type="protein sequence ID" value="SDI17584.1"/>
    <property type="molecule type" value="Genomic_DNA"/>
</dbReference>
<keyword evidence="3" id="KW-1185">Reference proteome</keyword>
<dbReference type="Proteomes" id="UP000198656">
    <property type="component" value="Unassembled WGS sequence"/>
</dbReference>
<dbReference type="AlphaFoldDB" id="A0A1G8IF99"/>
<keyword evidence="1" id="KW-1133">Transmembrane helix</keyword>
<feature type="transmembrane region" description="Helical" evidence="1">
    <location>
        <begin position="24"/>
        <end position="46"/>
    </location>
</feature>
<organism evidence="2 3">
    <name type="scientific">Desulfosporosinus hippei DSM 8344</name>
    <dbReference type="NCBI Taxonomy" id="1121419"/>
    <lineage>
        <taxon>Bacteria</taxon>
        <taxon>Bacillati</taxon>
        <taxon>Bacillota</taxon>
        <taxon>Clostridia</taxon>
        <taxon>Eubacteriales</taxon>
        <taxon>Desulfitobacteriaceae</taxon>
        <taxon>Desulfosporosinus</taxon>
    </lineage>
</organism>
<accession>A0A1G8IF99</accession>
<evidence type="ECO:0000313" key="2">
    <source>
        <dbReference type="EMBL" id="SDI17584.1"/>
    </source>
</evidence>
<evidence type="ECO:0000313" key="3">
    <source>
        <dbReference type="Proteomes" id="UP000198656"/>
    </source>
</evidence>
<proteinExistence type="predicted"/>
<dbReference type="STRING" id="1121419.SAMN05443529_12862"/>
<gene>
    <name evidence="2" type="ORF">SAMN05443529_12862</name>
</gene>
<reference evidence="3" key="1">
    <citation type="submission" date="2016-10" db="EMBL/GenBank/DDBJ databases">
        <authorList>
            <person name="Varghese N."/>
            <person name="Submissions S."/>
        </authorList>
    </citation>
    <scope>NUCLEOTIDE SEQUENCE [LARGE SCALE GENOMIC DNA]</scope>
    <source>
        <strain evidence="3">DSM 8344</strain>
    </source>
</reference>
<keyword evidence="1" id="KW-0472">Membrane</keyword>
<name>A0A1G8IF99_9FIRM</name>
<keyword evidence="1" id="KW-0812">Transmembrane</keyword>
<protein>
    <submittedName>
        <fullName evidence="2">Uncharacterized protein</fullName>
    </submittedName>
</protein>
<sequence>MSLNTQFSKEKLLEFKERENRERIFNILGTVSAGIIVLVFVVAKLIY</sequence>